<dbReference type="SUPFAM" id="SSF141371">
    <property type="entry name" value="PilZ domain-like"/>
    <property type="match status" value="1"/>
</dbReference>
<evidence type="ECO:0000313" key="2">
    <source>
        <dbReference type="EMBL" id="MEY6430893.1"/>
    </source>
</evidence>
<feature type="domain" description="PilZ" evidence="1">
    <location>
        <begin position="10"/>
        <end position="111"/>
    </location>
</feature>
<sequence length="252" mass="28180">MTTPSRDNAERRFHSRLPMKVSVRLVADGGDQPLVVQNQDISWGGVQFLVPRDALKERSSVTMAFPWAKGEQFSVEAEVVRTRNIDDGHALVAARFSNLSRADQKRLEKLLAMLHATNNQAAGHREDQSLLAPSLEILFNDLDDMQQQLAEIAKGRLSVTVFQAYEVNQSIRLTLAGIADLPALRLRARVKRVTALTTEAAQAFRMFDVDLSFEHPLLELEAAVESLMKRLASPAATTPNWSDTEFLLDRDM</sequence>
<reference evidence="2 3" key="1">
    <citation type="submission" date="2024-05" db="EMBL/GenBank/DDBJ databases">
        <title>Genome Sequence and Characterization of the New Strain Purple Sulfur Bacterium of Genus Thioalkalicoccus.</title>
        <authorList>
            <person name="Bryantseva I.A."/>
            <person name="Kyndt J.A."/>
            <person name="Imhoff J.F."/>
        </authorList>
    </citation>
    <scope>NUCLEOTIDE SEQUENCE [LARGE SCALE GENOMIC DNA]</scope>
    <source>
        <strain evidence="2 3">Um2</strain>
    </source>
</reference>
<protein>
    <submittedName>
        <fullName evidence="2">PilZ domain-containing protein</fullName>
    </submittedName>
</protein>
<gene>
    <name evidence="2" type="ORF">ABC977_00540</name>
</gene>
<name>A0ABV4B983_9GAMM</name>
<comment type="caution">
    <text evidence="2">The sequence shown here is derived from an EMBL/GenBank/DDBJ whole genome shotgun (WGS) entry which is preliminary data.</text>
</comment>
<dbReference type="EMBL" id="JBDKXB010000001">
    <property type="protein sequence ID" value="MEY6430893.1"/>
    <property type="molecule type" value="Genomic_DNA"/>
</dbReference>
<accession>A0ABV4B983</accession>
<dbReference type="Pfam" id="PF07238">
    <property type="entry name" value="PilZ"/>
    <property type="match status" value="1"/>
</dbReference>
<dbReference type="InterPro" id="IPR009875">
    <property type="entry name" value="PilZ_domain"/>
</dbReference>
<keyword evidence="3" id="KW-1185">Reference proteome</keyword>
<dbReference type="Proteomes" id="UP001564408">
    <property type="component" value="Unassembled WGS sequence"/>
</dbReference>
<dbReference type="RefSeq" id="WP_369665276.1">
    <property type="nucleotide sequence ID" value="NZ_JBDKXB010000001.1"/>
</dbReference>
<evidence type="ECO:0000313" key="3">
    <source>
        <dbReference type="Proteomes" id="UP001564408"/>
    </source>
</evidence>
<evidence type="ECO:0000259" key="1">
    <source>
        <dbReference type="Pfam" id="PF07238"/>
    </source>
</evidence>
<dbReference type="Gene3D" id="2.40.10.220">
    <property type="entry name" value="predicted glycosyltransferase like domains"/>
    <property type="match status" value="1"/>
</dbReference>
<proteinExistence type="predicted"/>
<organism evidence="2 3">
    <name type="scientific">Thioalkalicoccus limnaeus</name>
    <dbReference type="NCBI Taxonomy" id="120681"/>
    <lineage>
        <taxon>Bacteria</taxon>
        <taxon>Pseudomonadati</taxon>
        <taxon>Pseudomonadota</taxon>
        <taxon>Gammaproteobacteria</taxon>
        <taxon>Chromatiales</taxon>
        <taxon>Chromatiaceae</taxon>
        <taxon>Thioalkalicoccus</taxon>
    </lineage>
</organism>